<dbReference type="EMBL" id="CP019628">
    <property type="protein sequence ID" value="AQP99687.1"/>
    <property type="molecule type" value="Genomic_DNA"/>
</dbReference>
<accession>A0A1Q2GX85</accession>
<protein>
    <submittedName>
        <fullName evidence="1">Uncharacterized protein</fullName>
    </submittedName>
</protein>
<reference evidence="1 2" key="1">
    <citation type="submission" date="2017-02" db="EMBL/GenBank/DDBJ databases">
        <title>Complete genome sequence of the cold-active Pseudoalteromonas aliena strain EH1 isolated from Arctic seawater.</title>
        <authorList>
            <person name="Kim E."/>
            <person name="Heo E."/>
            <person name="Kim H."/>
            <person name="Kim D."/>
        </authorList>
    </citation>
    <scope>NUCLEOTIDE SEQUENCE [LARGE SCALE GENOMIC DNA]</scope>
    <source>
        <strain evidence="1 2">EH1</strain>
    </source>
</reference>
<name>A0A1Q2GX85_9GAMM</name>
<evidence type="ECO:0000313" key="2">
    <source>
        <dbReference type="Proteomes" id="UP000188243"/>
    </source>
</evidence>
<gene>
    <name evidence="1" type="ORF">B0W48_07695</name>
</gene>
<evidence type="ECO:0000313" key="1">
    <source>
        <dbReference type="EMBL" id="AQP99687.1"/>
    </source>
</evidence>
<proteinExistence type="predicted"/>
<organism evidence="1 2">
    <name type="scientific">Pseudoalteromonas aliena</name>
    <dbReference type="NCBI Taxonomy" id="247523"/>
    <lineage>
        <taxon>Bacteria</taxon>
        <taxon>Pseudomonadati</taxon>
        <taxon>Pseudomonadota</taxon>
        <taxon>Gammaproteobacteria</taxon>
        <taxon>Alteromonadales</taxon>
        <taxon>Pseudoalteromonadaceae</taxon>
        <taxon>Pseudoalteromonas</taxon>
    </lineage>
</organism>
<dbReference type="KEGG" id="paln:B0W48_07695"/>
<dbReference type="Proteomes" id="UP000188243">
    <property type="component" value="Chromosome"/>
</dbReference>
<sequence length="59" mass="6839">MFINAIVLQNTEPKETRKEFTRVANANEQQLSLVSNQQQKDDTYKVIQKVTIHNTAHLL</sequence>
<dbReference type="AlphaFoldDB" id="A0A1Q2GX85"/>